<dbReference type="EMBL" id="AFNH02001519">
    <property type="protein sequence ID" value="EZG43007.1"/>
    <property type="molecule type" value="Genomic_DNA"/>
</dbReference>
<dbReference type="Proteomes" id="UP000019763">
    <property type="component" value="Unassembled WGS sequence"/>
</dbReference>
<proteinExistence type="predicted"/>
<dbReference type="AlphaFoldDB" id="A0A023AWQ5"/>
<dbReference type="GeneID" id="22916337"/>
<dbReference type="SUPFAM" id="SSF52540">
    <property type="entry name" value="P-loop containing nucleoside triphosphate hydrolases"/>
    <property type="match status" value="1"/>
</dbReference>
<dbReference type="Gene3D" id="3.40.50.300">
    <property type="entry name" value="P-loop containing nucleotide triphosphate hydrolases"/>
    <property type="match status" value="1"/>
</dbReference>
<evidence type="ECO:0000313" key="1">
    <source>
        <dbReference type="EMBL" id="EZG43007.1"/>
    </source>
</evidence>
<gene>
    <name evidence="1" type="ORF">GNI_197270</name>
</gene>
<dbReference type="RefSeq" id="XP_011133720.1">
    <property type="nucleotide sequence ID" value="XM_011135418.1"/>
</dbReference>
<keyword evidence="2" id="KW-1185">Reference proteome</keyword>
<evidence type="ECO:0000313" key="2">
    <source>
        <dbReference type="Proteomes" id="UP000019763"/>
    </source>
</evidence>
<name>A0A023AWQ5_GRENI</name>
<organism evidence="1 2">
    <name type="scientific">Gregarina niphandrodes</name>
    <name type="common">Septate eugregarine</name>
    <dbReference type="NCBI Taxonomy" id="110365"/>
    <lineage>
        <taxon>Eukaryota</taxon>
        <taxon>Sar</taxon>
        <taxon>Alveolata</taxon>
        <taxon>Apicomplexa</taxon>
        <taxon>Conoidasida</taxon>
        <taxon>Gregarinasina</taxon>
        <taxon>Eugregarinorida</taxon>
        <taxon>Gregarinidae</taxon>
        <taxon>Gregarina</taxon>
    </lineage>
</organism>
<dbReference type="InterPro" id="IPR027417">
    <property type="entry name" value="P-loop_NTPase"/>
</dbReference>
<comment type="caution">
    <text evidence="1">The sequence shown here is derived from an EMBL/GenBank/DDBJ whole genome shotgun (WGS) entry which is preliminary data.</text>
</comment>
<dbReference type="VEuPathDB" id="CryptoDB:GNI_197270"/>
<evidence type="ECO:0008006" key="3">
    <source>
        <dbReference type="Google" id="ProtNLM"/>
    </source>
</evidence>
<protein>
    <recommendedName>
        <fullName evidence="3">Deoxynucleoside kinase domain-containing protein</fullName>
    </recommendedName>
</protein>
<reference evidence="1" key="1">
    <citation type="submission" date="2013-12" db="EMBL/GenBank/DDBJ databases">
        <authorList>
            <person name="Omoto C.K."/>
            <person name="Sibley D."/>
            <person name="Venepally P."/>
            <person name="Hadjithomas M."/>
            <person name="Karamycheva S."/>
            <person name="Brunk B."/>
            <person name="Roos D."/>
            <person name="Caler E."/>
            <person name="Lorenzi H."/>
        </authorList>
    </citation>
    <scope>NUCLEOTIDE SEQUENCE</scope>
</reference>
<accession>A0A023AWQ5</accession>
<sequence length="202" mass="23393">MNHPESVTIIDGTACLGKTSVLKRISLQYPNVVIGDFAEDVRLYPVFKDKNTDGAIDIAYTIFQLSKLQARSIHDRGPLSALTYSLIFSIIEGRRSLQQTEDLIARFPREMWEIPKRMQTIIVLEDDPQACLERMRLRNNGLDVMTIEYVKIQNEVFKLIASRIGAKKLTRKKEEPMEAWIHRLQKEIMLLHTTRTQAKTFF</sequence>